<accession>A0ABU6R6Q3</accession>
<keyword evidence="1" id="KW-0472">Membrane</keyword>
<protein>
    <submittedName>
        <fullName evidence="2">Uncharacterized protein</fullName>
    </submittedName>
</protein>
<keyword evidence="1" id="KW-1133">Transmembrane helix</keyword>
<keyword evidence="1" id="KW-0812">Transmembrane</keyword>
<evidence type="ECO:0000313" key="3">
    <source>
        <dbReference type="Proteomes" id="UP001341840"/>
    </source>
</evidence>
<feature type="transmembrane region" description="Helical" evidence="1">
    <location>
        <begin position="30"/>
        <end position="50"/>
    </location>
</feature>
<organism evidence="2 3">
    <name type="scientific">Stylosanthes scabra</name>
    <dbReference type="NCBI Taxonomy" id="79078"/>
    <lineage>
        <taxon>Eukaryota</taxon>
        <taxon>Viridiplantae</taxon>
        <taxon>Streptophyta</taxon>
        <taxon>Embryophyta</taxon>
        <taxon>Tracheophyta</taxon>
        <taxon>Spermatophyta</taxon>
        <taxon>Magnoliopsida</taxon>
        <taxon>eudicotyledons</taxon>
        <taxon>Gunneridae</taxon>
        <taxon>Pentapetalae</taxon>
        <taxon>rosids</taxon>
        <taxon>fabids</taxon>
        <taxon>Fabales</taxon>
        <taxon>Fabaceae</taxon>
        <taxon>Papilionoideae</taxon>
        <taxon>50 kb inversion clade</taxon>
        <taxon>dalbergioids sensu lato</taxon>
        <taxon>Dalbergieae</taxon>
        <taxon>Pterocarpus clade</taxon>
        <taxon>Stylosanthes</taxon>
    </lineage>
</organism>
<proteinExistence type="predicted"/>
<dbReference type="EMBL" id="JASCZI010030246">
    <property type="protein sequence ID" value="MED6119726.1"/>
    <property type="molecule type" value="Genomic_DNA"/>
</dbReference>
<name>A0ABU6R6Q3_9FABA</name>
<keyword evidence="3" id="KW-1185">Reference proteome</keyword>
<evidence type="ECO:0000256" key="1">
    <source>
        <dbReference type="SAM" id="Phobius"/>
    </source>
</evidence>
<sequence>MGGPIHVYIAICNSVIMKLLIDSEAEEVELLLALSIHLVFVVPFVCYLYMLDLNAARIHCAVETYEDLRKIVRKNDACDCCEDGDSRHRFWQRLEERLTVVAGGFGGLRKTAPVTAAKSEVHGTDSGRDSKRG</sequence>
<reference evidence="2 3" key="1">
    <citation type="journal article" date="2023" name="Plants (Basel)">
        <title>Bridging the Gap: Combining Genomics and Transcriptomics Approaches to Understand Stylosanthes scabra, an Orphan Legume from the Brazilian Caatinga.</title>
        <authorList>
            <person name="Ferreira-Neto J.R.C."/>
            <person name="da Silva M.D."/>
            <person name="Binneck E."/>
            <person name="de Melo N.F."/>
            <person name="da Silva R.H."/>
            <person name="de Melo A.L.T.M."/>
            <person name="Pandolfi V."/>
            <person name="Bustamante F.O."/>
            <person name="Brasileiro-Vidal A.C."/>
            <person name="Benko-Iseppon A.M."/>
        </authorList>
    </citation>
    <scope>NUCLEOTIDE SEQUENCE [LARGE SCALE GENOMIC DNA]</scope>
    <source>
        <tissue evidence="2">Leaves</tissue>
    </source>
</reference>
<evidence type="ECO:0000313" key="2">
    <source>
        <dbReference type="EMBL" id="MED6119726.1"/>
    </source>
</evidence>
<comment type="caution">
    <text evidence="2">The sequence shown here is derived from an EMBL/GenBank/DDBJ whole genome shotgun (WGS) entry which is preliminary data.</text>
</comment>
<dbReference type="Proteomes" id="UP001341840">
    <property type="component" value="Unassembled WGS sequence"/>
</dbReference>
<gene>
    <name evidence="2" type="ORF">PIB30_014335</name>
</gene>